<reference evidence="3" key="1">
    <citation type="submission" date="2022-07" db="EMBL/GenBank/DDBJ databases">
        <title>Evaluation of T. orientalis genome assembly methods using nanopore sequencing and analysis of variation between genomes.</title>
        <authorList>
            <person name="Yam J."/>
            <person name="Micallef M.L."/>
            <person name="Liu M."/>
            <person name="Djordjevic S.P."/>
            <person name="Bogema D.R."/>
            <person name="Jenkins C."/>
        </authorList>
    </citation>
    <scope>NUCLEOTIDE SEQUENCE</scope>
    <source>
        <strain evidence="3">Fish Creek</strain>
    </source>
</reference>
<evidence type="ECO:0000256" key="1">
    <source>
        <dbReference type="SAM" id="MobiDB-lite"/>
    </source>
</evidence>
<evidence type="ECO:0008006" key="5">
    <source>
        <dbReference type="Google" id="ProtNLM"/>
    </source>
</evidence>
<dbReference type="InterPro" id="IPR007480">
    <property type="entry name" value="DUF529"/>
</dbReference>
<sequence>MNIFRVFNTISYALFIHLLLFSRRILVESGDTSTSTHLTSPKTNAAEGGDGSTTTPPPGEANESGDGSTVKPSENGTDTTPGETANKTGVELSLKVTAATNEFNYKKDGKTITYTAKDNYGFKSVKTGDKLVWETTNHDEYASKVVLDGKGQKQKKVTIYLPNNTTRVFNRDSKGKPWNEFGFEINIKSGEDKSSNEKFELNVDGDHKTYNIKPGKHCTLVKVEDQLVWKYDPSKFNGDHPTVISCYKNEKLFVCFGREFVAYEKGNDGNWNDLSNTAGGRGSGGSSSSSVSKGERE</sequence>
<dbReference type="Pfam" id="PF04385">
    <property type="entry name" value="FAINT"/>
    <property type="match status" value="1"/>
</dbReference>
<dbReference type="OrthoDB" id="10564019at2759"/>
<feature type="region of interest" description="Disordered" evidence="1">
    <location>
        <begin position="30"/>
        <end position="89"/>
    </location>
</feature>
<gene>
    <name evidence="3" type="ORF">MACJ_002515</name>
</gene>
<accession>A0A976M7S1</accession>
<protein>
    <recommendedName>
        <fullName evidence="5">SfiI-subtelomeric related protein family member</fullName>
    </recommendedName>
</protein>
<evidence type="ECO:0000256" key="2">
    <source>
        <dbReference type="SAM" id="SignalP"/>
    </source>
</evidence>
<organism evidence="3 4">
    <name type="scientific">Theileria orientalis</name>
    <dbReference type="NCBI Taxonomy" id="68886"/>
    <lineage>
        <taxon>Eukaryota</taxon>
        <taxon>Sar</taxon>
        <taxon>Alveolata</taxon>
        <taxon>Apicomplexa</taxon>
        <taxon>Aconoidasida</taxon>
        <taxon>Piroplasmida</taxon>
        <taxon>Theileriidae</taxon>
        <taxon>Theileria</taxon>
    </lineage>
</organism>
<feature type="region of interest" description="Disordered" evidence="1">
    <location>
        <begin position="273"/>
        <end position="297"/>
    </location>
</feature>
<proteinExistence type="predicted"/>
<evidence type="ECO:0000313" key="3">
    <source>
        <dbReference type="EMBL" id="UKJ89267.1"/>
    </source>
</evidence>
<feature type="compositionally biased region" description="Polar residues" evidence="1">
    <location>
        <begin position="30"/>
        <end position="43"/>
    </location>
</feature>
<name>A0A976M7S1_THEOR</name>
<dbReference type="EMBL" id="CP056066">
    <property type="protein sequence ID" value="UKJ89267.1"/>
    <property type="molecule type" value="Genomic_DNA"/>
</dbReference>
<dbReference type="Proteomes" id="UP000244803">
    <property type="component" value="Chromosome 3"/>
</dbReference>
<feature type="compositionally biased region" description="Polar residues" evidence="1">
    <location>
        <begin position="65"/>
        <end position="87"/>
    </location>
</feature>
<feature type="chain" id="PRO_5037261912" description="SfiI-subtelomeric related protein family member" evidence="2">
    <location>
        <begin position="30"/>
        <end position="297"/>
    </location>
</feature>
<keyword evidence="2" id="KW-0732">Signal</keyword>
<evidence type="ECO:0000313" key="4">
    <source>
        <dbReference type="Proteomes" id="UP000244803"/>
    </source>
</evidence>
<dbReference type="AlphaFoldDB" id="A0A976M7S1"/>
<feature type="signal peptide" evidence="2">
    <location>
        <begin position="1"/>
        <end position="29"/>
    </location>
</feature>
<feature type="compositionally biased region" description="Low complexity" evidence="1">
    <location>
        <begin position="286"/>
        <end position="297"/>
    </location>
</feature>